<organism evidence="6 7">
    <name type="scientific">Leifsonia soli</name>
    <dbReference type="NCBI Taxonomy" id="582665"/>
    <lineage>
        <taxon>Bacteria</taxon>
        <taxon>Bacillati</taxon>
        <taxon>Actinomycetota</taxon>
        <taxon>Actinomycetes</taxon>
        <taxon>Micrococcales</taxon>
        <taxon>Microbacteriaceae</taxon>
        <taxon>Leifsonia</taxon>
    </lineage>
</organism>
<reference evidence="6 7" key="1">
    <citation type="submission" date="2020-07" db="EMBL/GenBank/DDBJ databases">
        <title>Sequencing the genomes of 1000 actinobacteria strains.</title>
        <authorList>
            <person name="Klenk H.-P."/>
        </authorList>
    </citation>
    <scope>NUCLEOTIDE SEQUENCE [LARGE SCALE GENOMIC DNA]</scope>
    <source>
        <strain evidence="6 7">DSM 23871</strain>
    </source>
</reference>
<keyword evidence="3" id="KW-0804">Transcription</keyword>
<dbReference type="Gene3D" id="1.10.10.60">
    <property type="entry name" value="Homeodomain-like"/>
    <property type="match status" value="1"/>
</dbReference>
<evidence type="ECO:0000313" key="7">
    <source>
        <dbReference type="Proteomes" id="UP000589620"/>
    </source>
</evidence>
<dbReference type="SUPFAM" id="SSF46689">
    <property type="entry name" value="Homeodomain-like"/>
    <property type="match status" value="1"/>
</dbReference>
<dbReference type="InterPro" id="IPR001647">
    <property type="entry name" value="HTH_TetR"/>
</dbReference>
<dbReference type="AlphaFoldDB" id="A0A852SY76"/>
<dbReference type="InterPro" id="IPR009057">
    <property type="entry name" value="Homeodomain-like_sf"/>
</dbReference>
<dbReference type="Pfam" id="PF21993">
    <property type="entry name" value="TetR_C_13_2"/>
    <property type="match status" value="1"/>
</dbReference>
<dbReference type="InterPro" id="IPR036271">
    <property type="entry name" value="Tet_transcr_reg_TetR-rel_C_sf"/>
</dbReference>
<accession>A0A852SY76</accession>
<name>A0A852SY76_9MICO</name>
<dbReference type="Gene3D" id="1.10.357.10">
    <property type="entry name" value="Tetracycline Repressor, domain 2"/>
    <property type="match status" value="1"/>
</dbReference>
<evidence type="ECO:0000256" key="4">
    <source>
        <dbReference type="PROSITE-ProRule" id="PRU00335"/>
    </source>
</evidence>
<keyword evidence="7" id="KW-1185">Reference proteome</keyword>
<evidence type="ECO:0000256" key="3">
    <source>
        <dbReference type="ARBA" id="ARBA00023163"/>
    </source>
</evidence>
<dbReference type="PANTHER" id="PTHR47506">
    <property type="entry name" value="TRANSCRIPTIONAL REGULATORY PROTEIN"/>
    <property type="match status" value="1"/>
</dbReference>
<dbReference type="Pfam" id="PF00440">
    <property type="entry name" value="TetR_N"/>
    <property type="match status" value="1"/>
</dbReference>
<keyword evidence="1" id="KW-0805">Transcription regulation</keyword>
<dbReference type="PANTHER" id="PTHR47506:SF1">
    <property type="entry name" value="HTH-TYPE TRANSCRIPTIONAL REGULATOR YJDC"/>
    <property type="match status" value="1"/>
</dbReference>
<sequence length="194" mass="20975">MARRREFDEDAFLARSTAVFWRKGYTATSMSDLAEAAGVGNGSIYAAYGSKPELFLLLFERYCDGRVDLVRRAMAEGSTAEEAVGRFFRAVVEDCAAHQPSWGCLMLNSLAELGRDWPEVAAACARTIAAMEAIVEERLAWEGVPEAGRATLAAEIVLVSQGLIQFSRVDGAPERLESIAESSLAHLSPALQAA</sequence>
<dbReference type="SUPFAM" id="SSF48498">
    <property type="entry name" value="Tetracyclin repressor-like, C-terminal domain"/>
    <property type="match status" value="1"/>
</dbReference>
<dbReference type="RefSeq" id="WP_179455102.1">
    <property type="nucleotide sequence ID" value="NZ_BAAAPX010000001.1"/>
</dbReference>
<evidence type="ECO:0000256" key="1">
    <source>
        <dbReference type="ARBA" id="ARBA00023015"/>
    </source>
</evidence>
<dbReference type="Proteomes" id="UP000589620">
    <property type="component" value="Unassembled WGS sequence"/>
</dbReference>
<dbReference type="InterPro" id="IPR054156">
    <property type="entry name" value="YxaF_TetR_C"/>
</dbReference>
<dbReference type="GO" id="GO:0003677">
    <property type="term" value="F:DNA binding"/>
    <property type="evidence" value="ECO:0007669"/>
    <property type="project" value="UniProtKB-UniRule"/>
</dbReference>
<comment type="caution">
    <text evidence="6">The sequence shown here is derived from an EMBL/GenBank/DDBJ whole genome shotgun (WGS) entry which is preliminary data.</text>
</comment>
<dbReference type="PROSITE" id="PS50977">
    <property type="entry name" value="HTH_TETR_2"/>
    <property type="match status" value="1"/>
</dbReference>
<evidence type="ECO:0000259" key="5">
    <source>
        <dbReference type="PROSITE" id="PS50977"/>
    </source>
</evidence>
<feature type="DNA-binding region" description="H-T-H motif" evidence="4">
    <location>
        <begin position="29"/>
        <end position="48"/>
    </location>
</feature>
<protein>
    <submittedName>
        <fullName evidence="6">AcrR family transcriptional regulator</fullName>
    </submittedName>
</protein>
<keyword evidence="2 4" id="KW-0238">DNA-binding</keyword>
<evidence type="ECO:0000256" key="2">
    <source>
        <dbReference type="ARBA" id="ARBA00023125"/>
    </source>
</evidence>
<proteinExistence type="predicted"/>
<gene>
    <name evidence="6" type="ORF">BJ963_001043</name>
</gene>
<feature type="domain" description="HTH tetR-type" evidence="5">
    <location>
        <begin position="6"/>
        <end position="66"/>
    </location>
</feature>
<dbReference type="EMBL" id="JACCBJ010000001">
    <property type="protein sequence ID" value="NYD73524.1"/>
    <property type="molecule type" value="Genomic_DNA"/>
</dbReference>
<evidence type="ECO:0000313" key="6">
    <source>
        <dbReference type="EMBL" id="NYD73524.1"/>
    </source>
</evidence>